<feature type="compositionally biased region" description="Polar residues" evidence="1">
    <location>
        <begin position="84"/>
        <end position="101"/>
    </location>
</feature>
<dbReference type="EMBL" id="BGPR01000092">
    <property type="protein sequence ID" value="GBL93212.1"/>
    <property type="molecule type" value="Genomic_DNA"/>
</dbReference>
<organism evidence="2 3">
    <name type="scientific">Araneus ventricosus</name>
    <name type="common">Orbweaver spider</name>
    <name type="synonym">Epeira ventricosa</name>
    <dbReference type="NCBI Taxonomy" id="182803"/>
    <lineage>
        <taxon>Eukaryota</taxon>
        <taxon>Metazoa</taxon>
        <taxon>Ecdysozoa</taxon>
        <taxon>Arthropoda</taxon>
        <taxon>Chelicerata</taxon>
        <taxon>Arachnida</taxon>
        <taxon>Araneae</taxon>
        <taxon>Araneomorphae</taxon>
        <taxon>Entelegynae</taxon>
        <taxon>Araneoidea</taxon>
        <taxon>Araneidae</taxon>
        <taxon>Araneus</taxon>
    </lineage>
</organism>
<name>A0A4Y2BLU1_ARAVE</name>
<comment type="caution">
    <text evidence="2">The sequence shown here is derived from an EMBL/GenBank/DDBJ whole genome shotgun (WGS) entry which is preliminary data.</text>
</comment>
<accession>A0A4Y2BLU1</accession>
<proteinExistence type="predicted"/>
<dbReference type="Proteomes" id="UP000499080">
    <property type="component" value="Unassembled WGS sequence"/>
</dbReference>
<feature type="compositionally biased region" description="Basic and acidic residues" evidence="1">
    <location>
        <begin position="45"/>
        <end position="57"/>
    </location>
</feature>
<reference evidence="2 3" key="1">
    <citation type="journal article" date="2019" name="Sci. Rep.">
        <title>Orb-weaving spider Araneus ventricosus genome elucidates the spidroin gene catalogue.</title>
        <authorList>
            <person name="Kono N."/>
            <person name="Nakamura H."/>
            <person name="Ohtoshi R."/>
            <person name="Moran D.A.P."/>
            <person name="Shinohara A."/>
            <person name="Yoshida Y."/>
            <person name="Fujiwara M."/>
            <person name="Mori M."/>
            <person name="Tomita M."/>
            <person name="Arakawa K."/>
        </authorList>
    </citation>
    <scope>NUCLEOTIDE SEQUENCE [LARGE SCALE GENOMIC DNA]</scope>
</reference>
<evidence type="ECO:0000313" key="2">
    <source>
        <dbReference type="EMBL" id="GBL93212.1"/>
    </source>
</evidence>
<feature type="region of interest" description="Disordered" evidence="1">
    <location>
        <begin position="37"/>
        <end position="101"/>
    </location>
</feature>
<sequence length="101" mass="11324">MEFLKLGEEKPIVKVENLSNLEQMIRRDGIQKNLKCKTQSADSNLKPRCEGRGKTKDLTTLTPGVEARNEIRNPPRGGKRSLGGRNSETLNLVSKQTLEHP</sequence>
<dbReference type="AlphaFoldDB" id="A0A4Y2BLU1"/>
<keyword evidence="3" id="KW-1185">Reference proteome</keyword>
<evidence type="ECO:0000256" key="1">
    <source>
        <dbReference type="SAM" id="MobiDB-lite"/>
    </source>
</evidence>
<evidence type="ECO:0000313" key="3">
    <source>
        <dbReference type="Proteomes" id="UP000499080"/>
    </source>
</evidence>
<protein>
    <submittedName>
        <fullName evidence="2">Uncharacterized protein</fullName>
    </submittedName>
</protein>
<gene>
    <name evidence="2" type="ORF">AVEN_42660_1</name>
</gene>